<protein>
    <submittedName>
        <fullName evidence="6">PAS domain-containing methyl-accepting chemotaxis protein</fullName>
    </submittedName>
</protein>
<dbReference type="SMART" id="SM00283">
    <property type="entry name" value="MA"/>
    <property type="match status" value="1"/>
</dbReference>
<dbReference type="Gene3D" id="3.30.450.20">
    <property type="entry name" value="PAS domain"/>
    <property type="match status" value="3"/>
</dbReference>
<dbReference type="InterPro" id="IPR001610">
    <property type="entry name" value="PAC"/>
</dbReference>
<proteinExistence type="predicted"/>
<organism evidence="6 7">
    <name type="scientific">Nocardioides bruguierae</name>
    <dbReference type="NCBI Taxonomy" id="2945102"/>
    <lineage>
        <taxon>Bacteria</taxon>
        <taxon>Bacillati</taxon>
        <taxon>Actinomycetota</taxon>
        <taxon>Actinomycetes</taxon>
        <taxon>Propionibacteriales</taxon>
        <taxon>Nocardioidaceae</taxon>
        <taxon>Nocardioides</taxon>
    </lineage>
</organism>
<dbReference type="Pfam" id="PF08447">
    <property type="entry name" value="PAS_3"/>
    <property type="match status" value="1"/>
</dbReference>
<comment type="caution">
    <text evidence="6">The sequence shown here is derived from an EMBL/GenBank/DDBJ whole genome shotgun (WGS) entry which is preliminary data.</text>
</comment>
<evidence type="ECO:0000259" key="5">
    <source>
        <dbReference type="PROSITE" id="PS50113"/>
    </source>
</evidence>
<evidence type="ECO:0000313" key="7">
    <source>
        <dbReference type="Proteomes" id="UP001139485"/>
    </source>
</evidence>
<dbReference type="SUPFAM" id="SSF58104">
    <property type="entry name" value="Methyl-accepting chemotaxis protein (MCP) signaling domain"/>
    <property type="match status" value="1"/>
</dbReference>
<dbReference type="Pfam" id="PF00015">
    <property type="entry name" value="MCPsignal"/>
    <property type="match status" value="1"/>
</dbReference>
<dbReference type="GO" id="GO:0016020">
    <property type="term" value="C:membrane"/>
    <property type="evidence" value="ECO:0007669"/>
    <property type="project" value="InterPro"/>
</dbReference>
<keyword evidence="7" id="KW-1185">Reference proteome</keyword>
<reference evidence="6" key="1">
    <citation type="submission" date="2022-05" db="EMBL/GenBank/DDBJ databases">
        <authorList>
            <person name="Tuo L."/>
        </authorList>
    </citation>
    <scope>NUCLEOTIDE SEQUENCE</scope>
    <source>
        <strain evidence="6">BSK12Z-4</strain>
    </source>
</reference>
<dbReference type="CDD" id="cd00130">
    <property type="entry name" value="PAS"/>
    <property type="match status" value="3"/>
</dbReference>
<dbReference type="GO" id="GO:0007165">
    <property type="term" value="P:signal transduction"/>
    <property type="evidence" value="ECO:0007669"/>
    <property type="project" value="UniProtKB-KW"/>
</dbReference>
<accession>A0A9X2IHF5</accession>
<evidence type="ECO:0000256" key="2">
    <source>
        <dbReference type="SAM" id="MobiDB-lite"/>
    </source>
</evidence>
<feature type="domain" description="PAC" evidence="5">
    <location>
        <begin position="221"/>
        <end position="273"/>
    </location>
</feature>
<dbReference type="NCBIfam" id="TIGR00229">
    <property type="entry name" value="sensory_box"/>
    <property type="match status" value="3"/>
</dbReference>
<gene>
    <name evidence="6" type="ORF">M8330_15750</name>
</gene>
<dbReference type="InterPro" id="IPR000014">
    <property type="entry name" value="PAS"/>
</dbReference>
<keyword evidence="1" id="KW-0807">Transducer</keyword>
<dbReference type="SMART" id="SM00086">
    <property type="entry name" value="PAC"/>
    <property type="match status" value="3"/>
</dbReference>
<dbReference type="GO" id="GO:0006935">
    <property type="term" value="P:chemotaxis"/>
    <property type="evidence" value="ECO:0007669"/>
    <property type="project" value="InterPro"/>
</dbReference>
<feature type="domain" description="PAS" evidence="4">
    <location>
        <begin position="49"/>
        <end position="97"/>
    </location>
</feature>
<dbReference type="PRINTS" id="PR00260">
    <property type="entry name" value="CHEMTRNSDUCR"/>
</dbReference>
<dbReference type="EMBL" id="JAMOIL010000022">
    <property type="protein sequence ID" value="MCM0621745.1"/>
    <property type="molecule type" value="Genomic_DNA"/>
</dbReference>
<feature type="domain" description="PAS" evidence="4">
    <location>
        <begin position="162"/>
        <end position="192"/>
    </location>
</feature>
<evidence type="ECO:0000313" key="6">
    <source>
        <dbReference type="EMBL" id="MCM0621745.1"/>
    </source>
</evidence>
<dbReference type="PANTHER" id="PTHR24422:SF10">
    <property type="entry name" value="CHEMOTAXIS PROTEIN METHYLTRANSFERASE 2"/>
    <property type="match status" value="1"/>
</dbReference>
<dbReference type="InterPro" id="IPR050903">
    <property type="entry name" value="Bact_Chemotaxis_MeTrfase"/>
</dbReference>
<dbReference type="SUPFAM" id="SSF55785">
    <property type="entry name" value="PYP-like sensor domain (PAS domain)"/>
    <property type="match status" value="3"/>
</dbReference>
<dbReference type="PROSITE" id="PS50113">
    <property type="entry name" value="PAC"/>
    <property type="match status" value="1"/>
</dbReference>
<feature type="compositionally biased region" description="Low complexity" evidence="2">
    <location>
        <begin position="8"/>
        <end position="22"/>
    </location>
</feature>
<dbReference type="PROSITE" id="PS50111">
    <property type="entry name" value="CHEMOTAXIS_TRANSDUC_2"/>
    <property type="match status" value="1"/>
</dbReference>
<dbReference type="SMART" id="SM00091">
    <property type="entry name" value="PAS"/>
    <property type="match status" value="3"/>
</dbReference>
<name>A0A9X2IHF5_9ACTN</name>
<evidence type="ECO:0000259" key="4">
    <source>
        <dbReference type="PROSITE" id="PS50112"/>
    </source>
</evidence>
<sequence length="581" mass="63485">MTARTFPSSDTTAAKTARSTAAPHRQALADAGVRTALEQSCLVLECQPDGVITHVNAALAETLGYTVEELVGQPREVLLRDNAIREEQLLWQLLRGGGHRTDVFGRVARDGRVRWLQGSYLALGDGHEAETVLALLTDVSHERDTAAEHAANVSAMHRSQAVIEFDLDGTIRFVNDNFLRATGYQRGEVVGQHHRIFCDPAFASSSDYVDFWNTLGRGEFVSGEFQRRHKSGRELWLQATYNPILDAEGKATGVVKFATDITDQKTRNAEFVGKVTAIDAAQAVIEFDLEGHALSANDNFLRAMGYSLREITGQHHSMFCTEEYVRTEEYRDFWLRLSKGEFIAGRFERVGKFGRSVHLQATYSPILDGHGRPFKVVKYAHDITAQVERERSIAERTARMAEAMALMESGLLEVNRHTEEAGRSAAQSSDDAAQGAEALATSLEAIVALQRSSHSISEIVRVIAEIAAQTNLLAFNASIEAARAGEHGIGFSVVAGEVRKLAERSSEAAHQIGGLILQSTERIDTGHDVAKRAEASFERIAGSVTSTSEAIAQILGSTVTQREAASEVRVLLDELAAGRTD</sequence>
<evidence type="ECO:0000256" key="1">
    <source>
        <dbReference type="PROSITE-ProRule" id="PRU00284"/>
    </source>
</evidence>
<dbReference type="InterPro" id="IPR004090">
    <property type="entry name" value="Chemotax_Me-accpt_rcpt"/>
</dbReference>
<dbReference type="Proteomes" id="UP001139485">
    <property type="component" value="Unassembled WGS sequence"/>
</dbReference>
<dbReference type="Pfam" id="PF13426">
    <property type="entry name" value="PAS_9"/>
    <property type="match status" value="1"/>
</dbReference>
<feature type="region of interest" description="Disordered" evidence="2">
    <location>
        <begin position="1"/>
        <end position="25"/>
    </location>
</feature>
<dbReference type="PROSITE" id="PS50112">
    <property type="entry name" value="PAS"/>
    <property type="match status" value="2"/>
</dbReference>
<dbReference type="AlphaFoldDB" id="A0A9X2IHF5"/>
<evidence type="ECO:0000259" key="3">
    <source>
        <dbReference type="PROSITE" id="PS50111"/>
    </source>
</evidence>
<dbReference type="Gene3D" id="1.10.287.950">
    <property type="entry name" value="Methyl-accepting chemotaxis protein"/>
    <property type="match status" value="1"/>
</dbReference>
<dbReference type="InterPro" id="IPR035965">
    <property type="entry name" value="PAS-like_dom_sf"/>
</dbReference>
<dbReference type="GO" id="GO:0006355">
    <property type="term" value="P:regulation of DNA-templated transcription"/>
    <property type="evidence" value="ECO:0007669"/>
    <property type="project" value="InterPro"/>
</dbReference>
<feature type="domain" description="Methyl-accepting transducer" evidence="3">
    <location>
        <begin position="394"/>
        <end position="581"/>
    </location>
</feature>
<dbReference type="RefSeq" id="WP_250828090.1">
    <property type="nucleotide sequence ID" value="NZ_JAMOIL010000022.1"/>
</dbReference>
<dbReference type="InterPro" id="IPR004089">
    <property type="entry name" value="MCPsignal_dom"/>
</dbReference>
<dbReference type="InterPro" id="IPR000700">
    <property type="entry name" value="PAS-assoc_C"/>
</dbReference>
<dbReference type="GO" id="GO:0004888">
    <property type="term" value="F:transmembrane signaling receptor activity"/>
    <property type="evidence" value="ECO:0007669"/>
    <property type="project" value="InterPro"/>
</dbReference>
<dbReference type="Pfam" id="PF00989">
    <property type="entry name" value="PAS"/>
    <property type="match status" value="1"/>
</dbReference>
<dbReference type="PANTHER" id="PTHR24422">
    <property type="entry name" value="CHEMOTAXIS PROTEIN METHYLTRANSFERASE"/>
    <property type="match status" value="1"/>
</dbReference>
<dbReference type="InterPro" id="IPR013767">
    <property type="entry name" value="PAS_fold"/>
</dbReference>
<dbReference type="InterPro" id="IPR013655">
    <property type="entry name" value="PAS_fold_3"/>
</dbReference>